<evidence type="ECO:0000256" key="3">
    <source>
        <dbReference type="PIRSR" id="PIRSR000077-1"/>
    </source>
</evidence>
<dbReference type="InterPro" id="IPR013766">
    <property type="entry name" value="Thioredoxin_domain"/>
</dbReference>
<dbReference type="OrthoDB" id="2121326at2759"/>
<feature type="disulfide bond" description="Redox-active" evidence="4">
    <location>
        <begin position="31"/>
        <end position="34"/>
    </location>
</feature>
<keyword evidence="7" id="KW-1185">Reference proteome</keyword>
<gene>
    <name evidence="6" type="ORF">BD410DRAFT_719471</name>
</gene>
<feature type="domain" description="Thioredoxin" evidence="5">
    <location>
        <begin position="1"/>
        <end position="105"/>
    </location>
</feature>
<evidence type="ECO:0000256" key="1">
    <source>
        <dbReference type="ARBA" id="ARBA00023157"/>
    </source>
</evidence>
<accession>A0A4Y7QB22</accession>
<dbReference type="STRING" id="50990.A0A4Y7QB22"/>
<evidence type="ECO:0000256" key="4">
    <source>
        <dbReference type="PIRSR" id="PIRSR000077-4"/>
    </source>
</evidence>
<feature type="active site" description="Nucleophile" evidence="3">
    <location>
        <position position="34"/>
    </location>
</feature>
<dbReference type="InterPro" id="IPR005746">
    <property type="entry name" value="Thioredoxin"/>
</dbReference>
<keyword evidence="1 4" id="KW-1015">Disulfide bond</keyword>
<dbReference type="Proteomes" id="UP000294933">
    <property type="component" value="Unassembled WGS sequence"/>
</dbReference>
<sequence length="105" mass="11537">MSVVEINTLEEFHDLISQGKPTIVDFYATWCGPCKMIAPTFAELAEKHASHYVSFCRVDIDKGEGEDIATEIGVRGVPMFVAFQNEERLGDVVGANQSALEVMNA</sequence>
<comment type="similarity">
    <text evidence="2">Belongs to the thioredoxin family.</text>
</comment>
<feature type="site" description="Contributes to redox potential value" evidence="3">
    <location>
        <position position="33"/>
    </location>
</feature>
<organism evidence="6 7">
    <name type="scientific">Rickenella mellea</name>
    <dbReference type="NCBI Taxonomy" id="50990"/>
    <lineage>
        <taxon>Eukaryota</taxon>
        <taxon>Fungi</taxon>
        <taxon>Dikarya</taxon>
        <taxon>Basidiomycota</taxon>
        <taxon>Agaricomycotina</taxon>
        <taxon>Agaricomycetes</taxon>
        <taxon>Hymenochaetales</taxon>
        <taxon>Rickenellaceae</taxon>
        <taxon>Rickenella</taxon>
    </lineage>
</organism>
<proteinExistence type="inferred from homology"/>
<dbReference type="InterPro" id="IPR036249">
    <property type="entry name" value="Thioredoxin-like_sf"/>
</dbReference>
<dbReference type="InterPro" id="IPR017937">
    <property type="entry name" value="Thioredoxin_CS"/>
</dbReference>
<dbReference type="CDD" id="cd02947">
    <property type="entry name" value="TRX_family"/>
    <property type="match status" value="1"/>
</dbReference>
<feature type="site" description="Deprotonates C-terminal active site Cys" evidence="3">
    <location>
        <position position="25"/>
    </location>
</feature>
<dbReference type="PROSITE" id="PS00194">
    <property type="entry name" value="THIOREDOXIN_1"/>
    <property type="match status" value="1"/>
</dbReference>
<feature type="active site" description="Nucleophile" evidence="3">
    <location>
        <position position="31"/>
    </location>
</feature>
<name>A0A4Y7QB22_9AGAM</name>
<evidence type="ECO:0000313" key="7">
    <source>
        <dbReference type="Proteomes" id="UP000294933"/>
    </source>
</evidence>
<evidence type="ECO:0000256" key="2">
    <source>
        <dbReference type="PIRNR" id="PIRNR000077"/>
    </source>
</evidence>
<dbReference type="VEuPathDB" id="FungiDB:BD410DRAFT_719471"/>
<keyword evidence="4" id="KW-0676">Redox-active center</keyword>
<feature type="site" description="Contributes to redox potential value" evidence="3">
    <location>
        <position position="32"/>
    </location>
</feature>
<protein>
    <recommendedName>
        <fullName evidence="2">Thioredoxin</fullName>
    </recommendedName>
</protein>
<dbReference type="PIRSF" id="PIRSF000077">
    <property type="entry name" value="Thioredoxin"/>
    <property type="match status" value="1"/>
</dbReference>
<dbReference type="EMBL" id="ML170166">
    <property type="protein sequence ID" value="TDL24645.1"/>
    <property type="molecule type" value="Genomic_DNA"/>
</dbReference>
<reference evidence="6 7" key="1">
    <citation type="submission" date="2018-06" db="EMBL/GenBank/DDBJ databases">
        <title>A transcriptomic atlas of mushroom development highlights an independent origin of complex multicellularity.</title>
        <authorList>
            <consortium name="DOE Joint Genome Institute"/>
            <person name="Krizsan K."/>
            <person name="Almasi E."/>
            <person name="Merenyi Z."/>
            <person name="Sahu N."/>
            <person name="Viragh M."/>
            <person name="Koszo T."/>
            <person name="Mondo S."/>
            <person name="Kiss B."/>
            <person name="Balint B."/>
            <person name="Kues U."/>
            <person name="Barry K."/>
            <person name="Hegedus J.C."/>
            <person name="Henrissat B."/>
            <person name="Johnson J."/>
            <person name="Lipzen A."/>
            <person name="Ohm R."/>
            <person name="Nagy I."/>
            <person name="Pangilinan J."/>
            <person name="Yan J."/>
            <person name="Xiong Y."/>
            <person name="Grigoriev I.V."/>
            <person name="Hibbett D.S."/>
            <person name="Nagy L.G."/>
        </authorList>
    </citation>
    <scope>NUCLEOTIDE SEQUENCE [LARGE SCALE GENOMIC DNA]</scope>
    <source>
        <strain evidence="6 7">SZMC22713</strain>
    </source>
</reference>
<dbReference type="PANTHER" id="PTHR46115">
    <property type="entry name" value="THIOREDOXIN-LIKE PROTEIN 1"/>
    <property type="match status" value="1"/>
</dbReference>
<dbReference type="Pfam" id="PF00085">
    <property type="entry name" value="Thioredoxin"/>
    <property type="match status" value="1"/>
</dbReference>
<dbReference type="GO" id="GO:0015035">
    <property type="term" value="F:protein-disulfide reductase activity"/>
    <property type="evidence" value="ECO:0007669"/>
    <property type="project" value="InterPro"/>
</dbReference>
<evidence type="ECO:0000313" key="6">
    <source>
        <dbReference type="EMBL" id="TDL24645.1"/>
    </source>
</evidence>
<dbReference type="PRINTS" id="PR00421">
    <property type="entry name" value="THIOREDOXIN"/>
</dbReference>
<dbReference type="Gene3D" id="3.40.30.10">
    <property type="entry name" value="Glutaredoxin"/>
    <property type="match status" value="1"/>
</dbReference>
<dbReference type="PROSITE" id="PS51352">
    <property type="entry name" value="THIOREDOXIN_2"/>
    <property type="match status" value="1"/>
</dbReference>
<evidence type="ECO:0000259" key="5">
    <source>
        <dbReference type="PROSITE" id="PS51352"/>
    </source>
</evidence>
<dbReference type="AlphaFoldDB" id="A0A4Y7QB22"/>
<dbReference type="SUPFAM" id="SSF52833">
    <property type="entry name" value="Thioredoxin-like"/>
    <property type="match status" value="1"/>
</dbReference>